<keyword evidence="1" id="KW-0472">Membrane</keyword>
<dbReference type="InterPro" id="IPR058725">
    <property type="entry name" value="YczF"/>
</dbReference>
<keyword evidence="1" id="KW-1133">Transmembrane helix</keyword>
<keyword evidence="3" id="KW-1185">Reference proteome</keyword>
<dbReference type="EMBL" id="CP095075">
    <property type="protein sequence ID" value="UOR11454.1"/>
    <property type="molecule type" value="Genomic_DNA"/>
</dbReference>
<dbReference type="Pfam" id="PF26310">
    <property type="entry name" value="YczF"/>
    <property type="match status" value="1"/>
</dbReference>
<proteinExistence type="predicted"/>
<organism evidence="2 3">
    <name type="scientific">Halobacillus amylolyticus</name>
    <dbReference type="NCBI Taxonomy" id="2932259"/>
    <lineage>
        <taxon>Bacteria</taxon>
        <taxon>Bacillati</taxon>
        <taxon>Bacillota</taxon>
        <taxon>Bacilli</taxon>
        <taxon>Bacillales</taxon>
        <taxon>Bacillaceae</taxon>
        <taxon>Halobacillus</taxon>
    </lineage>
</organism>
<protein>
    <recommendedName>
        <fullName evidence="4">DUF3955 domain-containing protein</fullName>
    </recommendedName>
</protein>
<accession>A0ABY4H9A5</accession>
<dbReference type="Proteomes" id="UP000830326">
    <property type="component" value="Chromosome"/>
</dbReference>
<reference evidence="2" key="1">
    <citation type="submission" date="2022-04" db="EMBL/GenBank/DDBJ databases">
        <title>Halobacillus sp. isolated from saltern.</title>
        <authorList>
            <person name="Won M."/>
            <person name="Lee C.-M."/>
            <person name="Woen H.-Y."/>
            <person name="Kwon S.-W."/>
        </authorList>
    </citation>
    <scope>NUCLEOTIDE SEQUENCE</scope>
    <source>
        <strain evidence="2">SSHM10-5</strain>
    </source>
</reference>
<evidence type="ECO:0000256" key="1">
    <source>
        <dbReference type="SAM" id="Phobius"/>
    </source>
</evidence>
<evidence type="ECO:0008006" key="4">
    <source>
        <dbReference type="Google" id="ProtNLM"/>
    </source>
</evidence>
<feature type="transmembrane region" description="Helical" evidence="1">
    <location>
        <begin position="48"/>
        <end position="67"/>
    </location>
</feature>
<name>A0ABY4H9A5_9BACI</name>
<gene>
    <name evidence="2" type="ORF">MUO15_17955</name>
</gene>
<evidence type="ECO:0000313" key="3">
    <source>
        <dbReference type="Proteomes" id="UP000830326"/>
    </source>
</evidence>
<evidence type="ECO:0000313" key="2">
    <source>
        <dbReference type="EMBL" id="UOR11454.1"/>
    </source>
</evidence>
<keyword evidence="1" id="KW-0812">Transmembrane</keyword>
<sequence>MKIILIFLFVFIGMTSLHYGMDVLMGVDRSIAMTNIYNPFWVMTPFGYLLITVLLLSLVVSPIISFIRKKFKD</sequence>
<dbReference type="RefSeq" id="WP_245031427.1">
    <property type="nucleotide sequence ID" value="NZ_CP095075.1"/>
</dbReference>